<dbReference type="SMART" id="SM00530">
    <property type="entry name" value="HTH_XRE"/>
    <property type="match status" value="1"/>
</dbReference>
<evidence type="ECO:0000313" key="3">
    <source>
        <dbReference type="Proteomes" id="UP001375382"/>
    </source>
</evidence>
<dbReference type="InterPro" id="IPR025234">
    <property type="entry name" value="YjzH-like"/>
</dbReference>
<dbReference type="SUPFAM" id="SSF47413">
    <property type="entry name" value="lambda repressor-like DNA-binding domains"/>
    <property type="match status" value="1"/>
</dbReference>
<evidence type="ECO:0000313" key="2">
    <source>
        <dbReference type="EMBL" id="MEH8019577.1"/>
    </source>
</evidence>
<dbReference type="InterPro" id="IPR010982">
    <property type="entry name" value="Lambda_DNA-bd_dom_sf"/>
</dbReference>
<comment type="caution">
    <text evidence="2">The sequence shown here is derived from an EMBL/GenBank/DDBJ whole genome shotgun (WGS) entry which is preliminary data.</text>
</comment>
<dbReference type="Gene3D" id="1.10.260.40">
    <property type="entry name" value="lambda repressor-like DNA-binding domains"/>
    <property type="match status" value="1"/>
</dbReference>
<dbReference type="Pfam" id="PF01381">
    <property type="entry name" value="HTH_3"/>
    <property type="match status" value="1"/>
</dbReference>
<proteinExistence type="predicted"/>
<dbReference type="RefSeq" id="WP_335737954.1">
    <property type="nucleotide sequence ID" value="NZ_JALAAR010000034.1"/>
</dbReference>
<organism evidence="2 3">
    <name type="scientific">Rheinheimera muenzenbergensis</name>
    <dbReference type="NCBI Taxonomy" id="1193628"/>
    <lineage>
        <taxon>Bacteria</taxon>
        <taxon>Pseudomonadati</taxon>
        <taxon>Pseudomonadota</taxon>
        <taxon>Gammaproteobacteria</taxon>
        <taxon>Chromatiales</taxon>
        <taxon>Chromatiaceae</taxon>
        <taxon>Rheinheimera</taxon>
    </lineage>
</organism>
<accession>A0ABU8CCL8</accession>
<dbReference type="InterPro" id="IPR001387">
    <property type="entry name" value="Cro/C1-type_HTH"/>
</dbReference>
<dbReference type="Proteomes" id="UP001375382">
    <property type="component" value="Unassembled WGS sequence"/>
</dbReference>
<feature type="domain" description="HTH cro/C1-type" evidence="1">
    <location>
        <begin position="8"/>
        <end position="61"/>
    </location>
</feature>
<dbReference type="Pfam" id="PF13783">
    <property type="entry name" value="DUF4177"/>
    <property type="match status" value="1"/>
</dbReference>
<protein>
    <submittedName>
        <fullName evidence="2">DUF4177 domain-containing protein</fullName>
    </submittedName>
</protein>
<reference evidence="2 3" key="1">
    <citation type="journal article" date="2023" name="Ecotoxicol. Environ. Saf.">
        <title>Mercury remediation potential of mercury-resistant strain Rheinheimera metallidurans sp. nov. isolated from a municipal waste dumping site.</title>
        <authorList>
            <person name="Yadav V."/>
            <person name="Manjhi A."/>
            <person name="Vadakedath N."/>
        </authorList>
    </citation>
    <scope>NUCLEOTIDE SEQUENCE [LARGE SCALE GENOMIC DNA]</scope>
    <source>
        <strain evidence="2 3">E-49</strain>
    </source>
</reference>
<name>A0ABU8CCL8_9GAMM</name>
<dbReference type="CDD" id="cd00093">
    <property type="entry name" value="HTH_XRE"/>
    <property type="match status" value="1"/>
</dbReference>
<evidence type="ECO:0000259" key="1">
    <source>
        <dbReference type="PROSITE" id="PS50943"/>
    </source>
</evidence>
<sequence>MKINAALVLEIRLRRAWTQEQLSQFSGLSHRTIQRVEKEATGSLETKKALAATFEIDITDLDYEEVPVMKKYEYKTVEVPFKMSLFKSGTPDIQNLLNAEGDSGWRLKEIVLPATGFGESTSMVIILERERIE</sequence>
<gene>
    <name evidence="2" type="ORF">MN202_20265</name>
</gene>
<dbReference type="EMBL" id="JALAAR010000034">
    <property type="protein sequence ID" value="MEH8019577.1"/>
    <property type="molecule type" value="Genomic_DNA"/>
</dbReference>
<dbReference type="PROSITE" id="PS50943">
    <property type="entry name" value="HTH_CROC1"/>
    <property type="match status" value="1"/>
</dbReference>
<keyword evidence="3" id="KW-1185">Reference proteome</keyword>